<reference evidence="1 2" key="1">
    <citation type="submission" date="2013-07" db="EMBL/GenBank/DDBJ databases">
        <authorList>
            <person name="Weinstock G."/>
            <person name="Sodergren E."/>
            <person name="Wylie T."/>
            <person name="Fulton L."/>
            <person name="Fulton R."/>
            <person name="Fronick C."/>
            <person name="O'Laughlin M."/>
            <person name="Godfrey J."/>
            <person name="Miner T."/>
            <person name="Herter B."/>
            <person name="Appelbaum E."/>
            <person name="Cordes M."/>
            <person name="Lek S."/>
            <person name="Wollam A."/>
            <person name="Pepin K.H."/>
            <person name="Palsikar V.B."/>
            <person name="Mitreva M."/>
            <person name="Wilson R.K."/>
        </authorList>
    </citation>
    <scope>NUCLEOTIDE SEQUENCE [LARGE SCALE GENOMIC DNA]</scope>
    <source>
        <strain evidence="1 2">ATCC 14940</strain>
    </source>
</reference>
<evidence type="ECO:0000313" key="1">
    <source>
        <dbReference type="EMBL" id="ERI74298.1"/>
    </source>
</evidence>
<dbReference type="Gene3D" id="3.40.50.300">
    <property type="entry name" value="P-loop containing nucleotide triphosphate hydrolases"/>
    <property type="match status" value="1"/>
</dbReference>
<proteinExistence type="predicted"/>
<name>A0ABC9TSG1_CLOSY</name>
<dbReference type="Pfam" id="PF13189">
    <property type="entry name" value="Cytidylate_kin2"/>
    <property type="match status" value="1"/>
</dbReference>
<gene>
    <name evidence="1" type="ORF">CLOSYM_04152</name>
</gene>
<evidence type="ECO:0000313" key="2">
    <source>
        <dbReference type="Proteomes" id="UP000016491"/>
    </source>
</evidence>
<dbReference type="SUPFAM" id="SSF52540">
    <property type="entry name" value="P-loop containing nucleoside triphosphate hydrolases"/>
    <property type="match status" value="1"/>
</dbReference>
<dbReference type="EMBL" id="AWSU01000338">
    <property type="protein sequence ID" value="ERI74298.1"/>
    <property type="molecule type" value="Genomic_DNA"/>
</dbReference>
<accession>A0ABC9TSG1</accession>
<dbReference type="Proteomes" id="UP000016491">
    <property type="component" value="Unassembled WGS sequence"/>
</dbReference>
<dbReference type="AlphaFoldDB" id="A0ABC9TSG1"/>
<comment type="caution">
    <text evidence="1">The sequence shown here is derived from an EMBL/GenBank/DDBJ whole genome shotgun (WGS) entry which is preliminary data.</text>
</comment>
<dbReference type="InterPro" id="IPR027417">
    <property type="entry name" value="P-loop_NTPase"/>
</dbReference>
<organism evidence="1 2">
    <name type="scientific">[Clostridium] symbiosum ATCC 14940</name>
    <dbReference type="NCBI Taxonomy" id="411472"/>
    <lineage>
        <taxon>Bacteria</taxon>
        <taxon>Bacillati</taxon>
        <taxon>Bacillota</taxon>
        <taxon>Clostridia</taxon>
        <taxon>Lachnospirales</taxon>
        <taxon>Lachnospiraceae</taxon>
        <taxon>Otoolea</taxon>
    </lineage>
</organism>
<evidence type="ECO:0008006" key="3">
    <source>
        <dbReference type="Google" id="ProtNLM"/>
    </source>
</evidence>
<protein>
    <recommendedName>
        <fullName evidence="3">Cytidylate kinase-like family protein</fullName>
    </recommendedName>
</protein>
<sequence length="220" mass="25518">MQGGRFMGNKNLIITIEREYGSGGRIVGKKLAEELGIHFYDDDILKLASEKSAVGEQFFRLADEKAGNNLLYRLGGGRKIDLHSKPSPNDKLTSPENLFKFQSEVMRELAESEPCIFVGRAAGYVLDQDEDIERLIRIFVYTDKVKKVQRVMEVDCIDEERAKRRIKKIEKERKEYYKYFTGSEWHSMKNYDLPINTTKLTLEETAELIKAYIRLKGFMD</sequence>